<sequence length="541" mass="60299">MNPSNADVSLEVPPYLRVYKDGTLERLAGTQVAPSGLDPQTGVVSKDIVIIPQTGVSARLYCLNKEINDPQKLPIVLYFHGGAFCISSTSDPFYHNSLNALVAEANIIVISVNYRIAPEFPLPTAYEDCWDALKWVDSQAVGNDGLEPWLKDKADFERVYLVGDSAGANIAHHMALRAKSNSDLNLIKVNGIGSINPYFWSEKPIGLEVTDPVRKAMVDKWWNYVCPSDKGCDDLLINPFVDGAPSFANLACHKILVLVAEKDILRDRGKLYYEKLVNSEWKGTAEIFETEGEDHVFHIFDPNCQKAKILIKRLASFINHSDLFNLGKVKARRTLQSYPNPSSLFPLNFTSLQNSPIQTKSFLYLSTSMVVPLFHSLPSTINCINTLVSKANVVSISVNYRKALENPIPATYKDSWAILRWVECHCNYNRPEVWLNYEHVDFERVFLAGESSSAIAYNLAMKDGEAQAHFGLKMGLFGVSLVQDSYYIGLGAQDPSRNRLWPFVCPNQPDNDDLQVNPVAKGAPSLAQLGGVGGFWYVWLI</sequence>
<comment type="similarity">
    <text evidence="1">Belongs to the 'GDXG' lipolytic enzyme family.</text>
</comment>
<evidence type="ECO:0000256" key="1">
    <source>
        <dbReference type="ARBA" id="ARBA00010515"/>
    </source>
</evidence>
<evidence type="ECO:0000313" key="4">
    <source>
        <dbReference type="Proteomes" id="UP000237347"/>
    </source>
</evidence>
<protein>
    <submittedName>
        <fullName evidence="3">Carboxylesterase 2</fullName>
    </submittedName>
</protein>
<dbReference type="Proteomes" id="UP000237347">
    <property type="component" value="Unassembled WGS sequence"/>
</dbReference>
<feature type="domain" description="Alpha/beta hydrolase fold-3" evidence="2">
    <location>
        <begin position="76"/>
        <end position="298"/>
    </location>
</feature>
<evidence type="ECO:0000313" key="3">
    <source>
        <dbReference type="EMBL" id="KAK7847967.1"/>
    </source>
</evidence>
<dbReference type="InterPro" id="IPR013094">
    <property type="entry name" value="AB_hydrolase_3"/>
</dbReference>
<organism evidence="3 4">
    <name type="scientific">Quercus suber</name>
    <name type="common">Cork oak</name>
    <dbReference type="NCBI Taxonomy" id="58331"/>
    <lineage>
        <taxon>Eukaryota</taxon>
        <taxon>Viridiplantae</taxon>
        <taxon>Streptophyta</taxon>
        <taxon>Embryophyta</taxon>
        <taxon>Tracheophyta</taxon>
        <taxon>Spermatophyta</taxon>
        <taxon>Magnoliopsida</taxon>
        <taxon>eudicotyledons</taxon>
        <taxon>Gunneridae</taxon>
        <taxon>Pentapetalae</taxon>
        <taxon>rosids</taxon>
        <taxon>fabids</taxon>
        <taxon>Fagales</taxon>
        <taxon>Fagaceae</taxon>
        <taxon>Quercus</taxon>
    </lineage>
</organism>
<name>A0AAW0L8J5_QUESU</name>
<dbReference type="InterPro" id="IPR029058">
    <property type="entry name" value="AB_hydrolase_fold"/>
</dbReference>
<proteinExistence type="inferred from homology"/>
<dbReference type="Gene3D" id="3.40.50.1820">
    <property type="entry name" value="alpha/beta hydrolase"/>
    <property type="match status" value="2"/>
</dbReference>
<dbReference type="PANTHER" id="PTHR23024">
    <property type="entry name" value="ARYLACETAMIDE DEACETYLASE"/>
    <property type="match status" value="1"/>
</dbReference>
<comment type="caution">
    <text evidence="3">The sequence shown here is derived from an EMBL/GenBank/DDBJ whole genome shotgun (WGS) entry which is preliminary data.</text>
</comment>
<dbReference type="AlphaFoldDB" id="A0AAW0L8J5"/>
<dbReference type="InterPro" id="IPR050466">
    <property type="entry name" value="Carboxylest/Gibb_receptor"/>
</dbReference>
<gene>
    <name evidence="3" type="primary">CXE2_1</name>
    <name evidence="3" type="ORF">CFP56_005689</name>
</gene>
<reference evidence="3 4" key="1">
    <citation type="journal article" date="2018" name="Sci. Data">
        <title>The draft genome sequence of cork oak.</title>
        <authorList>
            <person name="Ramos A.M."/>
            <person name="Usie A."/>
            <person name="Barbosa P."/>
            <person name="Barros P.M."/>
            <person name="Capote T."/>
            <person name="Chaves I."/>
            <person name="Simoes F."/>
            <person name="Abreu I."/>
            <person name="Carrasquinho I."/>
            <person name="Faro C."/>
            <person name="Guimaraes J.B."/>
            <person name="Mendonca D."/>
            <person name="Nobrega F."/>
            <person name="Rodrigues L."/>
            <person name="Saibo N.J.M."/>
            <person name="Varela M.C."/>
            <person name="Egas C."/>
            <person name="Matos J."/>
            <person name="Miguel C.M."/>
            <person name="Oliveira M.M."/>
            <person name="Ricardo C.P."/>
            <person name="Goncalves S."/>
        </authorList>
    </citation>
    <scope>NUCLEOTIDE SEQUENCE [LARGE SCALE GENOMIC DNA]</scope>
    <source>
        <strain evidence="4">cv. HL8</strain>
    </source>
</reference>
<keyword evidence="4" id="KW-1185">Reference proteome</keyword>
<dbReference type="EMBL" id="PKMF04000133">
    <property type="protein sequence ID" value="KAK7847967.1"/>
    <property type="molecule type" value="Genomic_DNA"/>
</dbReference>
<feature type="domain" description="Alpha/beta hydrolase fold-3" evidence="2">
    <location>
        <begin position="376"/>
        <end position="465"/>
    </location>
</feature>
<dbReference type="Pfam" id="PF07859">
    <property type="entry name" value="Abhydrolase_3"/>
    <property type="match status" value="2"/>
</dbReference>
<dbReference type="GO" id="GO:0016787">
    <property type="term" value="F:hydrolase activity"/>
    <property type="evidence" value="ECO:0007669"/>
    <property type="project" value="InterPro"/>
</dbReference>
<evidence type="ECO:0000259" key="2">
    <source>
        <dbReference type="Pfam" id="PF07859"/>
    </source>
</evidence>
<dbReference type="SUPFAM" id="SSF53474">
    <property type="entry name" value="alpha/beta-Hydrolases"/>
    <property type="match status" value="2"/>
</dbReference>
<dbReference type="PANTHER" id="PTHR23024:SF577">
    <property type="entry name" value="CARBOXYLESTERASE 2-RELATED"/>
    <property type="match status" value="1"/>
</dbReference>
<accession>A0AAW0L8J5</accession>